<evidence type="ECO:0000313" key="1">
    <source>
        <dbReference type="EMBL" id="KAK5774417.1"/>
    </source>
</evidence>
<comment type="caution">
    <text evidence="1">The sequence shown here is derived from an EMBL/GenBank/DDBJ whole genome shotgun (WGS) entry which is preliminary data.</text>
</comment>
<accession>A0ABR0MK90</accession>
<proteinExistence type="predicted"/>
<protein>
    <submittedName>
        <fullName evidence="1">Uncharacterized protein</fullName>
    </submittedName>
</protein>
<dbReference type="EMBL" id="JARKNE010000012">
    <property type="protein sequence ID" value="KAK5774417.1"/>
    <property type="molecule type" value="Genomic_DNA"/>
</dbReference>
<name>A0ABR0MK90_GOSAR</name>
<gene>
    <name evidence="1" type="ORF">PVK06_042272</name>
</gene>
<organism evidence="1 2">
    <name type="scientific">Gossypium arboreum</name>
    <name type="common">Tree cotton</name>
    <name type="synonym">Gossypium nanking</name>
    <dbReference type="NCBI Taxonomy" id="29729"/>
    <lineage>
        <taxon>Eukaryota</taxon>
        <taxon>Viridiplantae</taxon>
        <taxon>Streptophyta</taxon>
        <taxon>Embryophyta</taxon>
        <taxon>Tracheophyta</taxon>
        <taxon>Spermatophyta</taxon>
        <taxon>Magnoliopsida</taxon>
        <taxon>eudicotyledons</taxon>
        <taxon>Gunneridae</taxon>
        <taxon>Pentapetalae</taxon>
        <taxon>rosids</taxon>
        <taxon>malvids</taxon>
        <taxon>Malvales</taxon>
        <taxon>Malvaceae</taxon>
        <taxon>Malvoideae</taxon>
        <taxon>Gossypium</taxon>
    </lineage>
</organism>
<sequence length="61" mass="6663">MKASEIFKIQNRQLILGSMATINSTDSASVEPSLAPFNGDRVINSFPRHDVVKLADDSSNK</sequence>
<dbReference type="Proteomes" id="UP001358586">
    <property type="component" value="Chromosome 12"/>
</dbReference>
<evidence type="ECO:0000313" key="2">
    <source>
        <dbReference type="Proteomes" id="UP001358586"/>
    </source>
</evidence>
<reference evidence="1 2" key="1">
    <citation type="submission" date="2023-03" db="EMBL/GenBank/DDBJ databases">
        <title>WGS of Gossypium arboreum.</title>
        <authorList>
            <person name="Yu D."/>
        </authorList>
    </citation>
    <scope>NUCLEOTIDE SEQUENCE [LARGE SCALE GENOMIC DNA]</scope>
    <source>
        <tissue evidence="1">Leaf</tissue>
    </source>
</reference>
<keyword evidence="2" id="KW-1185">Reference proteome</keyword>